<feature type="domain" description="MAM" evidence="16">
    <location>
        <begin position="3795"/>
        <end position="3935"/>
    </location>
</feature>
<keyword evidence="21" id="KW-1185">Reference proteome</keyword>
<dbReference type="SUPFAM" id="SSF49899">
    <property type="entry name" value="Concanavalin A-like lectins/glucanases"/>
    <property type="match status" value="9"/>
</dbReference>
<comment type="subcellular location">
    <subcellularLocation>
        <location evidence="1">Cell membrane</location>
        <topology evidence="1">Single-pass type II membrane protein</topology>
    </subcellularLocation>
</comment>
<evidence type="ECO:0000256" key="8">
    <source>
        <dbReference type="ARBA" id="ARBA00023157"/>
    </source>
</evidence>
<dbReference type="Pfam" id="PF00057">
    <property type="entry name" value="Ldl_recept_a"/>
    <property type="match status" value="2"/>
</dbReference>
<feature type="disulfide bond" evidence="11">
    <location>
        <begin position="5196"/>
        <end position="5208"/>
    </location>
</feature>
<dbReference type="PROSITE" id="PS01209">
    <property type="entry name" value="LDLRA_1"/>
    <property type="match status" value="4"/>
</dbReference>
<feature type="domain" description="MAM" evidence="16">
    <location>
        <begin position="825"/>
        <end position="1028"/>
    </location>
</feature>
<feature type="region of interest" description="Disordered" evidence="13">
    <location>
        <begin position="258"/>
        <end position="284"/>
    </location>
</feature>
<dbReference type="SMART" id="SM00137">
    <property type="entry name" value="MAM"/>
    <property type="match status" value="6"/>
</dbReference>
<dbReference type="FunFam" id="3.10.250.10:FF:000011">
    <property type="entry name" value="Scavenger receptor class A member 5"/>
    <property type="match status" value="2"/>
</dbReference>
<evidence type="ECO:0000256" key="1">
    <source>
        <dbReference type="ARBA" id="ARBA00004401"/>
    </source>
</evidence>
<keyword evidence="8 12" id="KW-1015">Disulfide bond</keyword>
<dbReference type="GO" id="GO:0005886">
    <property type="term" value="C:plasma membrane"/>
    <property type="evidence" value="ECO:0007669"/>
    <property type="project" value="UniProtKB-SubCell"/>
</dbReference>
<feature type="domain" description="MAM" evidence="16">
    <location>
        <begin position="1294"/>
        <end position="1455"/>
    </location>
</feature>
<dbReference type="GO" id="GO:0006508">
    <property type="term" value="P:proteolysis"/>
    <property type="evidence" value="ECO:0007669"/>
    <property type="project" value="UniProtKB-KW"/>
</dbReference>
<keyword evidence="5" id="KW-0378">Hydrolase</keyword>
<feature type="domain" description="SRCR" evidence="18">
    <location>
        <begin position="5041"/>
        <end position="5145"/>
    </location>
</feature>
<feature type="disulfide bond" evidence="12">
    <location>
        <begin position="3161"/>
        <end position="3171"/>
    </location>
</feature>
<keyword evidence="9" id="KW-0325">Glycoprotein</keyword>
<dbReference type="SMART" id="SM00202">
    <property type="entry name" value="SR"/>
    <property type="match status" value="6"/>
</dbReference>
<evidence type="ECO:0000256" key="12">
    <source>
        <dbReference type="PROSITE-ProRule" id="PRU00196"/>
    </source>
</evidence>
<evidence type="ECO:0000256" key="5">
    <source>
        <dbReference type="ARBA" id="ARBA00022801"/>
    </source>
</evidence>
<dbReference type="Pfam" id="PF00530">
    <property type="entry name" value="SRCR"/>
    <property type="match status" value="6"/>
</dbReference>
<feature type="disulfide bond" evidence="12">
    <location>
        <begin position="2852"/>
        <end position="2862"/>
    </location>
</feature>
<feature type="compositionally biased region" description="Polar residues" evidence="13">
    <location>
        <begin position="2494"/>
        <end position="2506"/>
    </location>
</feature>
<evidence type="ECO:0000256" key="7">
    <source>
        <dbReference type="ARBA" id="ARBA00022968"/>
    </source>
</evidence>
<evidence type="ECO:0000259" key="18">
    <source>
        <dbReference type="PROSITE" id="PS50287"/>
    </source>
</evidence>
<evidence type="ECO:0000259" key="15">
    <source>
        <dbReference type="PROSITE" id="PS50038"/>
    </source>
</evidence>
<dbReference type="CDD" id="cd00063">
    <property type="entry name" value="FN3"/>
    <property type="match status" value="1"/>
</dbReference>
<dbReference type="InterPro" id="IPR036790">
    <property type="entry name" value="Frizzled_dom_sf"/>
</dbReference>
<dbReference type="FunFam" id="2.40.10.10:FF:000068">
    <property type="entry name" value="transmembrane protease serine 2"/>
    <property type="match status" value="1"/>
</dbReference>
<keyword evidence="6" id="KW-0720">Serine protease</keyword>
<dbReference type="CDD" id="cd00190">
    <property type="entry name" value="Tryp_SPc"/>
    <property type="match status" value="1"/>
</dbReference>
<dbReference type="Proteomes" id="UP001634394">
    <property type="component" value="Unassembled WGS sequence"/>
</dbReference>
<evidence type="ECO:0000313" key="21">
    <source>
        <dbReference type="Proteomes" id="UP001634394"/>
    </source>
</evidence>
<feature type="domain" description="FZ" evidence="15">
    <location>
        <begin position="3544"/>
        <end position="3667"/>
    </location>
</feature>
<reference evidence="20 21" key="1">
    <citation type="submission" date="2024-11" db="EMBL/GenBank/DDBJ databases">
        <title>Chromosome-level genome assembly of the freshwater bivalve Anodonta woodiana.</title>
        <authorList>
            <person name="Chen X."/>
        </authorList>
    </citation>
    <scope>NUCLEOTIDE SEQUENCE [LARGE SCALE GENOMIC DNA]</scope>
    <source>
        <strain evidence="20">MN2024</strain>
        <tissue evidence="20">Gills</tissue>
    </source>
</reference>
<dbReference type="InterPro" id="IPR036055">
    <property type="entry name" value="LDL_receptor-like_sf"/>
</dbReference>
<dbReference type="CDD" id="cd00112">
    <property type="entry name" value="LDLa"/>
    <property type="match status" value="12"/>
</dbReference>
<evidence type="ECO:0000256" key="4">
    <source>
        <dbReference type="ARBA" id="ARBA00022737"/>
    </source>
</evidence>
<feature type="disulfide bond" evidence="11">
    <location>
        <begin position="5178"/>
        <end position="5193"/>
    </location>
</feature>
<evidence type="ECO:0000256" key="14">
    <source>
        <dbReference type="SAM" id="Phobius"/>
    </source>
</evidence>
<keyword evidence="4" id="KW-0677">Repeat</keyword>
<dbReference type="PROSITE" id="PS50038">
    <property type="entry name" value="FZ"/>
    <property type="match status" value="2"/>
</dbReference>
<dbReference type="PROSITE" id="PS00134">
    <property type="entry name" value="TRYPSIN_HIS"/>
    <property type="match status" value="1"/>
</dbReference>
<feature type="disulfide bond" evidence="11">
    <location>
        <begin position="2429"/>
        <end position="2444"/>
    </location>
</feature>
<feature type="disulfide bond" evidence="11">
    <location>
        <begin position="3288"/>
        <end position="3303"/>
    </location>
</feature>
<feature type="compositionally biased region" description="Polar residues" evidence="13">
    <location>
        <begin position="870"/>
        <end position="884"/>
    </location>
</feature>
<feature type="transmembrane region" description="Helical" evidence="14">
    <location>
        <begin position="77"/>
        <end position="100"/>
    </location>
</feature>
<dbReference type="PANTHER" id="PTHR48071:SF18">
    <property type="entry name" value="DELETED IN MALIGNANT BRAIN TUMORS 1 PROTEIN-RELATED"/>
    <property type="match status" value="1"/>
</dbReference>
<dbReference type="SUPFAM" id="SSF57424">
    <property type="entry name" value="LDL receptor-like module"/>
    <property type="match status" value="11"/>
</dbReference>
<keyword evidence="14" id="KW-1133">Transmembrane helix</keyword>
<dbReference type="CDD" id="cd07066">
    <property type="entry name" value="CRD_FZ"/>
    <property type="match status" value="1"/>
</dbReference>
<feature type="disulfide bond" evidence="10">
    <location>
        <begin position="3623"/>
        <end position="3664"/>
    </location>
</feature>
<feature type="domain" description="MAM" evidence="16">
    <location>
        <begin position="4812"/>
        <end position="4994"/>
    </location>
</feature>
<dbReference type="InterPro" id="IPR003961">
    <property type="entry name" value="FN3_dom"/>
</dbReference>
<organism evidence="20 21">
    <name type="scientific">Sinanodonta woodiana</name>
    <name type="common">Chinese pond mussel</name>
    <name type="synonym">Anodonta woodiana</name>
    <dbReference type="NCBI Taxonomy" id="1069815"/>
    <lineage>
        <taxon>Eukaryota</taxon>
        <taxon>Metazoa</taxon>
        <taxon>Spiralia</taxon>
        <taxon>Lophotrochozoa</taxon>
        <taxon>Mollusca</taxon>
        <taxon>Bivalvia</taxon>
        <taxon>Autobranchia</taxon>
        <taxon>Heteroconchia</taxon>
        <taxon>Palaeoheterodonta</taxon>
        <taxon>Unionida</taxon>
        <taxon>Unionoidea</taxon>
        <taxon>Unionidae</taxon>
        <taxon>Unioninae</taxon>
        <taxon>Sinanodonta</taxon>
    </lineage>
</organism>
<feature type="disulfide bond" evidence="11">
    <location>
        <begin position="2227"/>
        <end position="2245"/>
    </location>
</feature>
<feature type="disulfide bond" evidence="11">
    <location>
        <begin position="3512"/>
        <end position="3527"/>
    </location>
</feature>
<evidence type="ECO:0000256" key="11">
    <source>
        <dbReference type="PROSITE-ProRule" id="PRU00124"/>
    </source>
</evidence>
<accession>A0ABD3Y236</accession>
<feature type="domain" description="MAM" evidence="16">
    <location>
        <begin position="4105"/>
        <end position="4261"/>
    </location>
</feature>
<keyword evidence="7" id="KW-0735">Signal-anchor</keyword>
<dbReference type="InterPro" id="IPR036116">
    <property type="entry name" value="FN3_sf"/>
</dbReference>
<evidence type="ECO:0000256" key="10">
    <source>
        <dbReference type="PROSITE-ProRule" id="PRU00090"/>
    </source>
</evidence>
<feature type="domain" description="SRCR" evidence="18">
    <location>
        <begin position="1045"/>
        <end position="1149"/>
    </location>
</feature>
<evidence type="ECO:0000256" key="13">
    <source>
        <dbReference type="SAM" id="MobiDB-lite"/>
    </source>
</evidence>
<feature type="disulfide bond" evidence="11">
    <location>
        <begin position="5215"/>
        <end position="5230"/>
    </location>
</feature>
<dbReference type="SUPFAM" id="SSF56487">
    <property type="entry name" value="SRCR-like"/>
    <property type="match status" value="7"/>
</dbReference>
<keyword evidence="3" id="KW-0732">Signal</keyword>
<feature type="domain" description="Peptidase S1" evidence="17">
    <location>
        <begin position="5335"/>
        <end position="5579"/>
    </location>
</feature>
<gene>
    <name evidence="20" type="ORF">ACJMK2_004188</name>
</gene>
<evidence type="ECO:0000259" key="17">
    <source>
        <dbReference type="PROSITE" id="PS50240"/>
    </source>
</evidence>
<keyword evidence="14" id="KW-0812">Transmembrane</keyword>
<feature type="domain" description="SRCR" evidence="18">
    <location>
        <begin position="3690"/>
        <end position="3791"/>
    </location>
</feature>
<feature type="compositionally biased region" description="Low complexity" evidence="13">
    <location>
        <begin position="319"/>
        <end position="566"/>
    </location>
</feature>
<dbReference type="PROSITE" id="PS00420">
    <property type="entry name" value="SRCR_1"/>
    <property type="match status" value="4"/>
</dbReference>
<dbReference type="PROSITE" id="PS50853">
    <property type="entry name" value="FN3"/>
    <property type="match status" value="1"/>
</dbReference>
<dbReference type="InterPro" id="IPR023415">
    <property type="entry name" value="LDLR_class-A_CS"/>
</dbReference>
<dbReference type="InterPro" id="IPR043504">
    <property type="entry name" value="Peptidase_S1_PA_chymotrypsin"/>
</dbReference>
<dbReference type="Pfam" id="PF00089">
    <property type="entry name" value="Trypsin"/>
    <property type="match status" value="1"/>
</dbReference>
<dbReference type="FunFam" id="3.10.250.10:FF:000006">
    <property type="entry name" value="neurotrypsin isoform X2"/>
    <property type="match status" value="3"/>
</dbReference>
<feature type="disulfide bond" evidence="12">
    <location>
        <begin position="1251"/>
        <end position="1261"/>
    </location>
</feature>
<dbReference type="InterPro" id="IPR000998">
    <property type="entry name" value="MAM_dom"/>
</dbReference>
<protein>
    <submittedName>
        <fullName evidence="20">Uncharacterized protein</fullName>
    </submittedName>
</protein>
<feature type="domain" description="MAM" evidence="16">
    <location>
        <begin position="4611"/>
        <end position="4766"/>
    </location>
</feature>
<sequence>MSKYKYGRRSDENVFDEDPYKRQMYAGRYYDNPDYYHPPPDIGLRFPAMGRRSYGDSSSDMDRSDRKRCTSTKTSRISIIVAIVLLACALIAGIVVAVYFTSIPAPQSVTVAPQNKSDVLIEVQVSRVKAFQGEVSLAKNWDAGLNDSNSTLYKDQAYNFTSAMDAIYLNNSQYNGTVVEGFRNGSIVVEYKIYFIVIVVQKVNNSAKSNNGQQGQVVSEDETNPVDTAKLMKHLEDNLPKQIGTNVTVIERLEEVTTTTAEPTTTTIPASTNRTTTTTEKPATTTITTSTTIQPTTSTTLKSTITTITTTKEPTIITSATPTIPEPTTTTTTTKEPTTTTTTIPPSLPPITTTTTATPKPSTTTATSSTPEPTTTTSSTSTSPVHTTTTTTTKEPTTTTTTIPPTLPPITTTTTTTPKPSTTTATSSTPEPTTTTSSTSTSPVHTTTTTTTKEPTTTTTTIPPTLPQITTTTTTTTTPKPSTITATSSTPEPTTTTRSTSTTPVHTTTTTSTTKKPSTISTIITYPAPSTITTSPTTTTPKTSTATTTKTTPQSTTILTTSKPTTNVTPVESTTRSTTAPPEVTISTTHGPWTTPIPCQIFAKRELSVSLAFKGLVWHDQLKNSSSQMFQNYSTMVTEAINDAVSQIPERDAICNMEVIMMMNGSTRVIGKVVVLANSYISAVSVQEFFRNVSNEQLARMQLDAASVKVEEIPPGCDVIHQAECYAMGFTHSHSSFVSEFTNNLTTALSSYLTDSCTMEMITFAMCDSFYPKCGVSGSSNLLPICRRNCLEIQKFCPSLFNMIRANPCLDGTEECIQMYPAYSLECDFNDDMCGYQNYIQSSILWRREATPVNMGGYFLYDRGPLPGSDGSTTPTPAQTNGTMSPAGTGTQPTATPWRYSTTDQSIIGSTTSTMSNGYILVVNGSGTGEYAYLFSPNFTSVGYNCYLHFSAALAVGYSGSLNTQLYLYNSYGYERTLFSESYSGNLWTGWVDQTLNISPGDFYLTLYVGGRNFQAALDNVYLTGCNGSTTTPYPTPSTSLDLEIRLSNQTYNYGRVEIRRRNSSDEWGTICDDMWDELDAKVVCRNLGYPEDMEAYSYRGAFFGQGYGPIWINRVDCSGNESSLSSCMSQRWGNIHCTHIQDAGVSCGQYIPTTARPSPPTYTTSWPNYTTSSPPVGLAVRLVNGPNCFTGRVEIWYQGQWGTICDDRWSNTDAQVICRMLGYSTFGAIANGSAAYGQGTGPILLDEVICNGWESSIADCSHSNWGQHDCSHSEDAAVICGGTEDQCFTRKTVDCDFDRSSCGYTMAAVSGSEVWRIQYVQGIPPLPSTLTNNSFFGDNIVAYYMNENGVETDEAYLKSPAFTMNTSNNILEFYYLMNASTLGALRLEGEEVELWESPVLRSEEENKWMYQCASLNQLMPDIEQTVSFYAKKGPISFRVIAVDNIELSEGTCQYGLKDATCDFERPSVHGYTINCTYCKTKTPKFRWYWGNGSTPSEETGPDFDRTYGTDKGHYMYAEASYGEEGDATALSFPIVSTETTFKAVQFYYNMYGKDIGSLRVMLEYNGQKIVIWEKTGNNGNLWTKACTTLPENSNVTISFIAVRGPGPFGDIAVDDIELLMENCPHPIACMEDFQQCEYTRSSASKKYMWDWNGDIHGDFMGCSFEADDCSYNSSTWQQVESSRISQLGNIILDPVYGEKGHYLYTSVATYDSAYLYSPWFITGSSCQLSFMYKCNLNSSFMDFYISLIGKKYGWYGTIFYRSHYSSINWTTVSINMPIVDESQLTFAVYGSNFEIALDEVSSDCGGMGADVEGQMAVLRSPVFKNKPEAQYLTFYHQIPTTDTIKVAFQNHDDGTESVLSSLSSITDSLELVCINVPRVAANTSISFEAIRGDNSIHSSNFTAIRNVEIKNGFCPDTLDVHSCTFESDDALCGRNITSSVAPSCDLPVYMWERHSGATWTAGTGPDYDHTFSKGHFMYADASVGNPGDTTTLTLKDFVIGKFCSLQFFYHMYGNSTPVLRVRETRGALVKVLPSLNLNAWIPGCLELKNDCTVHESTLRSVSFVAERGNGPWGDVAIDDVSLSTEKCPYASINCTFTHGMCGYVAEQGWELNQTADGGYLAVRWGESGKLFSPSVRGTGCITLYYTSTNEYGFAVMVPVNLTIGNGVYPIVVDSQTRVITVPVNTTEPYNLVMQLSALYYGAFYLHNVTFSAECPMIECQKHDFACKHFCISAANTCDGRTRHCSDGSDEADNLCPPSIECDFNKMYACNYIFTNAYLTELNYNMTTGIVDYSVQLNSLLSFVESPFGVFHSMSCLQYKYTQHGEGRHRLVTNTSDFLKSLYIFDGLKAQDIPVTLKASLLSGNYSIIFEFQTDTMTGSYAQINDVEILNGSCHNYAVSCNLDEEFLCQNLMWNGDILEICLPNANRCNRHVDCSDGSDEMDCTYSLQCDFNEHMCGYQNYLMSNVKWRRQATPVNMGGHYLFDRGPLPGSDWSTTPTPSQSYGTSPPVRNGTQTTGTRWIYSTTSPNTMGSTTSAMSTGYILVVNMSLTQQWALLYSPNFTSAGYNCYLHFSAALAIGDSGSLYTEVNLYNSNGYVRALFSQYYYDSLWTGWVDQEFYISPGDFYLTFYVGGRNFQIALDNVYLTGCNEFTTTTSQTTPGGIFPGSQVRLVGGQNQYEGRVEVYYNGSWGTVCDDSWDNNDAAVVCRMLGYSTIGASAVCCAGFGSNSYLRIFLDEVMCRGNESSIYNCIHNAWYSHDCTHSEDAGVRCGNSSSTSSQVRLVGGQNQYEGRVEVYYNGSWGTICDDSWDNNDAAVVCRMLGYSTSGASAVCCAGFGSNSYLSIFLDDVMCRGNESSIYNCSHNGWFSHNCGHSEDAGVRCGSLTNTSGTTPDSSTYTSGTTPGGYAPYITYIDARSNATHANITCVASGYPNPSISYYISAGSRFVDGSVTGHTIVGNSMIVNYNYTWSGYYCMARNAFGYYISYFSKPGIPSLWASDITSTSVILHVTRPPNSGNLTLISYVIQNFWNSEWRIVAVILANITSYNVTGLPPNSTNYFVVAASNALGYGNYSNQLVVTLGNTFTGSQVRLVGGQNEYEGRVEVYYNGAWGTICDDSWDNNDAAVVCRMLGYSTIGASAVCCAVFGSNANLGIFLDDVMCRGNESSIYNCSHNAWYSHNCDHSEDAGVHCGSYTNSSGTTPGSSTNTSGTTPAMSSTLAPTTVPPPPPTAIGNSTWTTKTPTTTVSPGTTTRTTTIYTPAVTGDTCEMLGQLSCFSGKECYYEFRRCDGYFDCKDQSDEWDCTIYTTRTTTMSTPAVTGDTCEMLGQLSCFSGKECYYEFRRCDGYFDCKDQSDEWDCTIYTTRTTTMSTPAVTGDTCEMLGQLSCFSGKECYYEFRRCDGYFDCKDQSDEWDCTIYTTRTTTMSTPAVTGDTCEMLGQLSCFSGNRCYNRLYRCDGYFDCSDQSDEWNCTIYTTRTTTMSTPAVIGDTCEMLGQLSCFSGNQCYYEFRRCDGYFDCSDQSDEWDCNSTRTTPMSTTVSPDGCYSNPVSTCLQYGFERVIMPSITGHTSVIEAGNQLMFSINNIWSLLANMPSPSTCINPLLTFLCGSYMSDCEMGEQHPLCRESCEAIAKSCVNSNASGIGAVSNVDYLCKFLPYQVDDQSCLPINMTDIETNATVPDNGSTPMIMGVRLANGNSEYSGRLEVLVNGTWGTVCNGRYSMDYAAAAAICYELGFSYNGEWIYGIYYGYGPKTLINSIYCPSGARHLDNCTIQFDSYCPYSYYSNVGLACVPASGTCNFRESDCGYYGDKWYRSSSEDNTYLMTTNAQEGEMTELMSPRFTSKSFSSVTFTYKISKWISGKYMLSVDDRGNRTALWQLDGRELEGVFTDCVEVHGFRNIKIQLVFSVMIGQPLDTTRSTAQGILDVTVNSGSCPGVFPAVACTFESSTACQFEATCNNKNNYRFQMKSGPSDSSNTGPQTDFTTQNNMGHYMVADASYGEEGDSANFKISVSVQPHQVYLRYRYYMSGPDVGSLQVHIVGKNGSISTLISEHHGDQGESWNPVCWTIPSTSMLYIVFSATRGNGTQGDIAIDDIEYNTKPCPHPVSCDFERPNYCDYNFSQTAYHWQGDYLWQQNGTQLASGNFIRMDPYNGSEGDVAEVHTPSFKLGADTKCVSFAFIMSGDVGTLNVYVVYDNDVAHKKLAFSTAGNQGTNWYKANAIIEYSNSAYKTAAIVFSAEKGDGTDSILGLDNIMISSEECIYGIQNKVCSFDDPYLCGIQSNCSDGSQYQWQIYEGASMTNGTGASSDANEDFEGSYLTVDSSYGGLGDVSFAWFPPVHTSLTTKLIFDYLMYGRNEDFSNLTVLFGTQSGLKILDQLCCNRGNVWNFQCLPLPTNMQGTVYFKAAWKNGVFGDISLDNVGLIEGNCPTQSVACDFDIDDFKCGYRGWERILQDTNYFMASTNPNRSSILMAPFAAYDGPACISFDYKIALDDFYWSESGLSLNVSFEMTSGEHSENLFVVTDDTGGDWVSGQVQIPVLNNAVGFRIMFAAYGRGYFAVDKVVLKRGLCSLPTCAIDEFACVEKCIPKVLACDKKSDCANGRDERVSCTPSMACDFDTAYHCGYQNTTYNSFSDGWEWVQNLTSRFWNATWNIVDEMNETGSFLVARPIGYYDIITVQSPAEKFTEIKCLRFSYFGSGVLNVYINDITSSAWSNIPNNEQFSWQSGQFNLPVGDVSIKFRASINPTSRVDSMVGIDNIELLNGSCASNEISCSEFYIRCLDNSMCIDLRQLCNRIADCPDGSDESVDYCPVTLACQFEDIYLCGYRNLQNNTTWDQRSGHFFKLPQYDHTYGNETGQFMVVYNTSDLARYYNLLSRYGPGYPYRLEYSNSSLISPRQNFTTKSCVYFYYYLNGTAVRPNPLSAQLFVYVNSSGGKMLAWYDQINRTVSGWMKGWVNVNPGLAEVIFVAKTITTTTVWPGVVALDDVSVISRPCPAYPDCGHDTFRCTTSRVCIPVYMQCDGGNDCVDGSDEENCISKPNYQLELINGDGSYGSIAVFYQGLWRPVCMSIYSLTAGSDRTVQLACRKLGYTGRYQGAFVNSWQNPVQYAMQISCSYYSEDITNCIMNLTRTSGSSSSCYYYQAAFCSNDECFSGEKLCPPDYTSSNYSSNKKCISYRYFCDGIPDCPGATDEMNCANCSASGFECSNHQCIPASQRCDGIPQCGDNSDEYGCVIVANNRSQIYHSHLSAYLPVCYNNMNGTLANILCSLSGQGSSSRYQQYTYVQNGTMLTPQTNTTILSLVPGYTVSVEPCYSILLQCVSIECGATIFDDSRLPKILFGRDAVLGQLPWQIALYENGQFICGGSIIHPNWVLTAAHCIRYVGSYSVIVGAVEVDSYSSSSYQGQLYSSSRTYVNPLYNSDYDNDNSLLYLSQPVAFNNNVRPICIASRRTVEEMLNAGYNTECYVSGWGNFHGYVNRETWEGSLQMARVYLYNQEECNQIYYNVYQSYPQNTTVCVDNQNLGSPTCFGDSGGPLICRNKYGRFELLGTLSWGYESCFKDGYPDIYQLTYPHADWIELTTRLHFSDLTMDIE</sequence>
<dbReference type="PROSITE" id="PS50240">
    <property type="entry name" value="TRYPSIN_DOM"/>
    <property type="match status" value="1"/>
</dbReference>
<evidence type="ECO:0000259" key="16">
    <source>
        <dbReference type="PROSITE" id="PS50060"/>
    </source>
</evidence>
<dbReference type="CDD" id="cd06263">
    <property type="entry name" value="MAM"/>
    <property type="match status" value="4"/>
</dbReference>
<dbReference type="InterPro" id="IPR036772">
    <property type="entry name" value="SRCR-like_dom_sf"/>
</dbReference>
<feature type="disulfide bond" evidence="12">
    <location>
        <begin position="5112"/>
        <end position="5122"/>
    </location>
</feature>
<feature type="domain" description="SRCR" evidence="18">
    <location>
        <begin position="3090"/>
        <end position="3192"/>
    </location>
</feature>
<dbReference type="SMART" id="SM00020">
    <property type="entry name" value="Tryp_SPc"/>
    <property type="match status" value="1"/>
</dbReference>
<dbReference type="GO" id="GO:0008236">
    <property type="term" value="F:serine-type peptidase activity"/>
    <property type="evidence" value="ECO:0007669"/>
    <property type="project" value="UniProtKB-KW"/>
</dbReference>
<feature type="compositionally biased region" description="Low complexity" evidence="13">
    <location>
        <begin position="3236"/>
        <end position="3252"/>
    </location>
</feature>
<dbReference type="Gene3D" id="3.10.250.10">
    <property type="entry name" value="SRCR-like domain"/>
    <property type="match status" value="7"/>
</dbReference>
<dbReference type="PRINTS" id="PR00258">
    <property type="entry name" value="SPERACTRCPTR"/>
</dbReference>
<feature type="disulfide bond" evidence="12">
    <location>
        <begin position="3760"/>
        <end position="3770"/>
    </location>
</feature>
<feature type="disulfide bond" evidence="11">
    <location>
        <begin position="5018"/>
        <end position="5033"/>
    </location>
</feature>
<feature type="domain" description="SRCR" evidence="18">
    <location>
        <begin position="2670"/>
        <end position="2772"/>
    </location>
</feature>
<dbReference type="InterPro" id="IPR002172">
    <property type="entry name" value="LDrepeatLR_classA_rpt"/>
</dbReference>
<feature type="domain" description="FZ" evidence="15">
    <location>
        <begin position="762"/>
        <end position="834"/>
    </location>
</feature>
<dbReference type="InterPro" id="IPR020067">
    <property type="entry name" value="Frizzled_dom"/>
</dbReference>
<feature type="disulfide bond" evidence="11">
    <location>
        <begin position="5203"/>
        <end position="5221"/>
    </location>
</feature>
<dbReference type="Gene3D" id="2.40.10.10">
    <property type="entry name" value="Trypsin-like serine proteases"/>
    <property type="match status" value="1"/>
</dbReference>
<dbReference type="PROSITE" id="PS50060">
    <property type="entry name" value="MAM_2"/>
    <property type="match status" value="12"/>
</dbReference>
<dbReference type="PROSITE" id="PS50068">
    <property type="entry name" value="LDLRA_2"/>
    <property type="match status" value="12"/>
</dbReference>
<feature type="disulfide bond" evidence="11">
    <location>
        <begin position="3456"/>
        <end position="3471"/>
    </location>
</feature>
<feature type="region of interest" description="Disordered" evidence="13">
    <location>
        <begin position="2494"/>
        <end position="2519"/>
    </location>
</feature>
<dbReference type="InterPro" id="IPR009003">
    <property type="entry name" value="Peptidase_S1_PA"/>
</dbReference>
<dbReference type="InterPro" id="IPR018114">
    <property type="entry name" value="TRYPSIN_HIS"/>
</dbReference>
<comment type="caution">
    <text evidence="20">The sequence shown here is derived from an EMBL/GenBank/DDBJ whole genome shotgun (WGS) entry which is preliminary data.</text>
</comment>
<feature type="domain" description="MAM" evidence="16">
    <location>
        <begin position="4431"/>
        <end position="4570"/>
    </location>
</feature>
<dbReference type="PANTHER" id="PTHR48071">
    <property type="entry name" value="SRCR DOMAIN-CONTAINING PROTEIN"/>
    <property type="match status" value="1"/>
</dbReference>
<dbReference type="SUPFAM" id="SSF50494">
    <property type="entry name" value="Trypsin-like serine proteases"/>
    <property type="match status" value="1"/>
</dbReference>
<feature type="compositionally biased region" description="Polar residues" evidence="13">
    <location>
        <begin position="567"/>
        <end position="590"/>
    </location>
</feature>
<dbReference type="Gene3D" id="1.10.2000.10">
    <property type="entry name" value="Frizzled cysteine-rich domain"/>
    <property type="match status" value="1"/>
</dbReference>
<comment type="caution">
    <text evidence="12">Lacks conserved residue(s) required for the propagation of feature annotation.</text>
</comment>
<feature type="compositionally biased region" description="Low complexity" evidence="13">
    <location>
        <begin position="886"/>
        <end position="896"/>
    </location>
</feature>
<dbReference type="EMBL" id="JBJQND010000001">
    <property type="protein sequence ID" value="KAL3891946.1"/>
    <property type="molecule type" value="Genomic_DNA"/>
</dbReference>
<dbReference type="SMART" id="SM00192">
    <property type="entry name" value="LDLa"/>
    <property type="match status" value="12"/>
</dbReference>
<feature type="domain" description="MAM" evidence="16">
    <location>
        <begin position="1460"/>
        <end position="1626"/>
    </location>
</feature>
<dbReference type="SUPFAM" id="SSF63501">
    <property type="entry name" value="Frizzled cysteine-rich domain"/>
    <property type="match status" value="1"/>
</dbReference>
<dbReference type="InterPro" id="IPR001190">
    <property type="entry name" value="SRCR"/>
</dbReference>
<feature type="domain" description="MAM" evidence="16">
    <location>
        <begin position="4266"/>
        <end position="4428"/>
    </location>
</feature>
<feature type="disulfide bond" evidence="11">
    <location>
        <begin position="3400"/>
        <end position="3415"/>
    </location>
</feature>
<feature type="domain" description="MAM" evidence="16">
    <location>
        <begin position="1922"/>
        <end position="2090"/>
    </location>
</feature>
<feature type="domain" description="MAM" evidence="16">
    <location>
        <begin position="3940"/>
        <end position="4103"/>
    </location>
</feature>
<feature type="domain" description="SRCR" evidence="18">
    <location>
        <begin position="2781"/>
        <end position="2883"/>
    </location>
</feature>
<feature type="disulfide bond" evidence="12">
    <location>
        <begin position="1118"/>
        <end position="1128"/>
    </location>
</feature>
<proteinExistence type="predicted"/>
<evidence type="ECO:0000256" key="6">
    <source>
        <dbReference type="ARBA" id="ARBA00022825"/>
    </source>
</evidence>
<feature type="domain" description="MAM" evidence="16">
    <location>
        <begin position="1661"/>
        <end position="1811"/>
    </location>
</feature>
<feature type="region of interest" description="Disordered" evidence="13">
    <location>
        <begin position="319"/>
        <end position="590"/>
    </location>
</feature>
<dbReference type="Gene3D" id="2.60.120.200">
    <property type="match status" value="13"/>
</dbReference>
<dbReference type="Gene3D" id="4.10.400.10">
    <property type="entry name" value="Low-density Lipoprotein Receptor"/>
    <property type="match status" value="12"/>
</dbReference>
<feature type="compositionally biased region" description="Low complexity" evidence="13">
    <location>
        <begin position="3197"/>
        <end position="3213"/>
    </location>
</feature>
<evidence type="ECO:0000256" key="9">
    <source>
        <dbReference type="ARBA" id="ARBA00023180"/>
    </source>
</evidence>
<name>A0ABD3Y236_SINWO</name>
<feature type="region of interest" description="Disordered" evidence="13">
    <location>
        <begin position="869"/>
        <end position="896"/>
    </location>
</feature>
<feature type="domain" description="SRCR" evidence="18">
    <location>
        <begin position="1181"/>
        <end position="1282"/>
    </location>
</feature>
<feature type="disulfide bond" evidence="12">
    <location>
        <begin position="2741"/>
        <end position="2751"/>
    </location>
</feature>
<dbReference type="InterPro" id="IPR013320">
    <property type="entry name" value="ConA-like_dom_sf"/>
</dbReference>
<dbReference type="SUPFAM" id="SSF49265">
    <property type="entry name" value="Fibronectin type III"/>
    <property type="match status" value="1"/>
</dbReference>
<feature type="disulfide bond" evidence="12">
    <location>
        <begin position="5083"/>
        <end position="5144"/>
    </location>
</feature>
<feature type="domain" description="Fibronectin type-III" evidence="19">
    <location>
        <begin position="2990"/>
        <end position="3084"/>
    </location>
</feature>
<keyword evidence="2" id="KW-0645">Protease</keyword>
<evidence type="ECO:0000256" key="2">
    <source>
        <dbReference type="ARBA" id="ARBA00022670"/>
    </source>
</evidence>
<feature type="disulfide bond" evidence="11">
    <location>
        <begin position="3344"/>
        <end position="3359"/>
    </location>
</feature>
<dbReference type="SMART" id="SM00060">
    <property type="entry name" value="FN3"/>
    <property type="match status" value="1"/>
</dbReference>
<dbReference type="PROSITE" id="PS50287">
    <property type="entry name" value="SRCR_2"/>
    <property type="match status" value="7"/>
</dbReference>
<dbReference type="InterPro" id="IPR001254">
    <property type="entry name" value="Trypsin_dom"/>
</dbReference>
<keyword evidence="14" id="KW-0472">Membrane</keyword>
<dbReference type="PRINTS" id="PR00261">
    <property type="entry name" value="LDLRECEPTOR"/>
</dbReference>
<dbReference type="Pfam" id="PF00629">
    <property type="entry name" value="MAM"/>
    <property type="match status" value="9"/>
</dbReference>
<evidence type="ECO:0000256" key="3">
    <source>
        <dbReference type="ARBA" id="ARBA00022729"/>
    </source>
</evidence>
<evidence type="ECO:0000313" key="20">
    <source>
        <dbReference type="EMBL" id="KAL3891946.1"/>
    </source>
</evidence>
<evidence type="ECO:0000259" key="19">
    <source>
        <dbReference type="PROSITE" id="PS50853"/>
    </source>
</evidence>
<feature type="region of interest" description="Disordered" evidence="13">
    <location>
        <begin position="3197"/>
        <end position="3252"/>
    </location>
</feature>